<dbReference type="EMBL" id="QAOG01000007">
    <property type="protein sequence ID" value="PTQ58797.1"/>
    <property type="molecule type" value="Genomic_DNA"/>
</dbReference>
<name>A0A2T5GHL8_9SPHN</name>
<organism evidence="3 4">
    <name type="scientific">Sphingomonas aurantiaca</name>
    <dbReference type="NCBI Taxonomy" id="185949"/>
    <lineage>
        <taxon>Bacteria</taxon>
        <taxon>Pseudomonadati</taxon>
        <taxon>Pseudomonadota</taxon>
        <taxon>Alphaproteobacteria</taxon>
        <taxon>Sphingomonadales</taxon>
        <taxon>Sphingomonadaceae</taxon>
        <taxon>Sphingomonas</taxon>
    </lineage>
</organism>
<dbReference type="Proteomes" id="UP000244189">
    <property type="component" value="Unassembled WGS sequence"/>
</dbReference>
<keyword evidence="1" id="KW-0812">Transmembrane</keyword>
<keyword evidence="1" id="KW-1133">Transmembrane helix</keyword>
<accession>A0A2T5GHL8</accession>
<keyword evidence="1" id="KW-0472">Membrane</keyword>
<feature type="transmembrane region" description="Helical" evidence="1">
    <location>
        <begin position="6"/>
        <end position="30"/>
    </location>
</feature>
<sequence>FKLGTTLQLGFFGIVGTVLTVALAAMWLLVGAKTVAGGWRGNLFVSPCIAQAN</sequence>
<reference evidence="3 4" key="1">
    <citation type="submission" date="2018-04" db="EMBL/GenBank/DDBJ databases">
        <title>Genomic Encyclopedia of Type Strains, Phase III (KMG-III): the genomes of soil and plant-associated and newly described type strains.</title>
        <authorList>
            <person name="Whitman W."/>
        </authorList>
    </citation>
    <scope>NUCLEOTIDE SEQUENCE [LARGE SCALE GENOMIC DNA]</scope>
    <source>
        <strain evidence="3 4">MA101b</strain>
    </source>
</reference>
<protein>
    <submittedName>
        <fullName evidence="3">Uncharacterized protein</fullName>
    </submittedName>
</protein>
<evidence type="ECO:0000313" key="2">
    <source>
        <dbReference type="EMBL" id="PTQ58191.1"/>
    </source>
</evidence>
<comment type="caution">
    <text evidence="3">The sequence shown here is derived from an EMBL/GenBank/DDBJ whole genome shotgun (WGS) entry which is preliminary data.</text>
</comment>
<evidence type="ECO:0000256" key="1">
    <source>
        <dbReference type="SAM" id="Phobius"/>
    </source>
</evidence>
<feature type="non-terminal residue" evidence="3">
    <location>
        <position position="1"/>
    </location>
</feature>
<evidence type="ECO:0000313" key="4">
    <source>
        <dbReference type="Proteomes" id="UP000244189"/>
    </source>
</evidence>
<dbReference type="EMBL" id="QAOG01000010">
    <property type="protein sequence ID" value="PTQ58191.1"/>
    <property type="molecule type" value="Genomic_DNA"/>
</dbReference>
<proteinExistence type="predicted"/>
<evidence type="ECO:0000313" key="3">
    <source>
        <dbReference type="EMBL" id="PTQ58797.1"/>
    </source>
</evidence>
<dbReference type="AlphaFoldDB" id="A0A2T5GHL8"/>
<gene>
    <name evidence="3" type="ORF">C8J26_3670</name>
    <name evidence="2" type="ORF">C8J26_3959</name>
</gene>
<keyword evidence="4" id="KW-1185">Reference proteome</keyword>